<reference evidence="4" key="1">
    <citation type="journal article" date="2015" name="Nature">
        <title>Complex archaea that bridge the gap between prokaryotes and eukaryotes.</title>
        <authorList>
            <person name="Spang A."/>
            <person name="Saw J.H."/>
            <person name="Jorgensen S.L."/>
            <person name="Zaremba-Niedzwiedzka K."/>
            <person name="Martijn J."/>
            <person name="Lind A.E."/>
            <person name="van Eijk R."/>
            <person name="Schleper C."/>
            <person name="Guy L."/>
            <person name="Ettema T.J."/>
        </authorList>
    </citation>
    <scope>NUCLEOTIDE SEQUENCE</scope>
</reference>
<feature type="domain" description="Tyr recombinase" evidence="3">
    <location>
        <begin position="2"/>
        <end position="187"/>
    </location>
</feature>
<proteinExistence type="predicted"/>
<sequence length="189" mass="21893">MTPVKIITVPEQEQLLKYSFDHNRRDFTMIALCLNTGLRNSEMIYLQISDIFKDGEVLPDITVLPHIAKGGHMRSIPLNKTINDILSEFYLWKMDQNQSLDPYSHLFLSHNTHRALSPRDFQRIVQRLSLPSFGRTIHPHILRHTFATNLLNLTNLRVIQKLLGHKRLQSTEVYTHPNSGDMKSAVDKL</sequence>
<gene>
    <name evidence="4" type="ORF">LCGC14_0954880</name>
</gene>
<dbReference type="GO" id="GO:0015074">
    <property type="term" value="P:DNA integration"/>
    <property type="evidence" value="ECO:0007669"/>
    <property type="project" value="InterPro"/>
</dbReference>
<evidence type="ECO:0000313" key="4">
    <source>
        <dbReference type="EMBL" id="KKN18539.1"/>
    </source>
</evidence>
<dbReference type="Pfam" id="PF00589">
    <property type="entry name" value="Phage_integrase"/>
    <property type="match status" value="1"/>
</dbReference>
<dbReference type="PANTHER" id="PTHR30349">
    <property type="entry name" value="PHAGE INTEGRASE-RELATED"/>
    <property type="match status" value="1"/>
</dbReference>
<organism evidence="4">
    <name type="scientific">marine sediment metagenome</name>
    <dbReference type="NCBI Taxonomy" id="412755"/>
    <lineage>
        <taxon>unclassified sequences</taxon>
        <taxon>metagenomes</taxon>
        <taxon>ecological metagenomes</taxon>
    </lineage>
</organism>
<dbReference type="AlphaFoldDB" id="A0A0F9NKR5"/>
<accession>A0A0F9NKR5</accession>
<dbReference type="Gene3D" id="1.10.443.10">
    <property type="entry name" value="Intergrase catalytic core"/>
    <property type="match status" value="1"/>
</dbReference>
<dbReference type="InterPro" id="IPR050090">
    <property type="entry name" value="Tyrosine_recombinase_XerCD"/>
</dbReference>
<name>A0A0F9NKR5_9ZZZZ</name>
<dbReference type="CDD" id="cd00397">
    <property type="entry name" value="DNA_BRE_C"/>
    <property type="match status" value="1"/>
</dbReference>
<dbReference type="InterPro" id="IPR002104">
    <property type="entry name" value="Integrase_catalytic"/>
</dbReference>
<dbReference type="PROSITE" id="PS51898">
    <property type="entry name" value="TYR_RECOMBINASE"/>
    <property type="match status" value="1"/>
</dbReference>
<dbReference type="InterPro" id="IPR013762">
    <property type="entry name" value="Integrase-like_cat_sf"/>
</dbReference>
<dbReference type="EMBL" id="LAZR01003418">
    <property type="protein sequence ID" value="KKN18539.1"/>
    <property type="molecule type" value="Genomic_DNA"/>
</dbReference>
<dbReference type="GO" id="GO:0003677">
    <property type="term" value="F:DNA binding"/>
    <property type="evidence" value="ECO:0007669"/>
    <property type="project" value="UniProtKB-KW"/>
</dbReference>
<dbReference type="PANTHER" id="PTHR30349:SF41">
    <property type="entry name" value="INTEGRASE_RECOMBINASE PROTEIN MJ0367-RELATED"/>
    <property type="match status" value="1"/>
</dbReference>
<protein>
    <recommendedName>
        <fullName evidence="3">Tyr recombinase domain-containing protein</fullName>
    </recommendedName>
</protein>
<dbReference type="GO" id="GO:0006310">
    <property type="term" value="P:DNA recombination"/>
    <property type="evidence" value="ECO:0007669"/>
    <property type="project" value="UniProtKB-KW"/>
</dbReference>
<keyword evidence="2" id="KW-0233">DNA recombination</keyword>
<dbReference type="InterPro" id="IPR011010">
    <property type="entry name" value="DNA_brk_join_enz"/>
</dbReference>
<evidence type="ECO:0000256" key="1">
    <source>
        <dbReference type="ARBA" id="ARBA00023125"/>
    </source>
</evidence>
<evidence type="ECO:0000259" key="3">
    <source>
        <dbReference type="PROSITE" id="PS51898"/>
    </source>
</evidence>
<keyword evidence="1" id="KW-0238">DNA-binding</keyword>
<comment type="caution">
    <text evidence="4">The sequence shown here is derived from an EMBL/GenBank/DDBJ whole genome shotgun (WGS) entry which is preliminary data.</text>
</comment>
<evidence type="ECO:0000256" key="2">
    <source>
        <dbReference type="ARBA" id="ARBA00023172"/>
    </source>
</evidence>
<dbReference type="SUPFAM" id="SSF56349">
    <property type="entry name" value="DNA breaking-rejoining enzymes"/>
    <property type="match status" value="1"/>
</dbReference>